<dbReference type="PANTHER" id="PTHR11085:SF10">
    <property type="entry name" value="NAD-DEPENDENT PROTEIN DEACYLASE SIRTUIN-5, MITOCHONDRIAL-RELATED"/>
    <property type="match status" value="1"/>
</dbReference>
<feature type="binding site" evidence="2">
    <location>
        <position position="183"/>
    </location>
    <ligand>
        <name>Zn(2+)</name>
        <dbReference type="ChEBI" id="CHEBI:29105"/>
    </ligand>
</feature>
<proteinExistence type="predicted"/>
<reference evidence="4 5" key="1">
    <citation type="submission" date="2022-06" db="EMBL/GenBank/DDBJ databases">
        <title>Isolation of gut microbiota from human fecal samples.</title>
        <authorList>
            <person name="Pamer E.G."/>
            <person name="Barat B."/>
            <person name="Waligurski E."/>
            <person name="Medina S."/>
            <person name="Paddock L."/>
            <person name="Mostad J."/>
        </authorList>
    </citation>
    <scope>NUCLEOTIDE SEQUENCE [LARGE SCALE GENOMIC DNA]</scope>
    <source>
        <strain evidence="4 5">DFI.6.1</strain>
    </source>
</reference>
<dbReference type="Gene3D" id="3.40.50.1220">
    <property type="entry name" value="TPP-binding domain"/>
    <property type="match status" value="1"/>
</dbReference>
<feature type="binding site" evidence="2">
    <location>
        <position position="186"/>
    </location>
    <ligand>
        <name>Zn(2+)</name>
        <dbReference type="ChEBI" id="CHEBI:29105"/>
    </ligand>
</feature>
<evidence type="ECO:0000256" key="1">
    <source>
        <dbReference type="ARBA" id="ARBA00023027"/>
    </source>
</evidence>
<keyword evidence="5" id="KW-1185">Reference proteome</keyword>
<feature type="domain" description="Deacetylase sirtuin-type" evidence="3">
    <location>
        <begin position="11"/>
        <end position="289"/>
    </location>
</feature>
<evidence type="ECO:0000256" key="2">
    <source>
        <dbReference type="PROSITE-ProRule" id="PRU00236"/>
    </source>
</evidence>
<sequence length="289" mass="34059">MFSKIWTTKSTENYSSQIEKLKKEFEAAETIVIGAGAGLSTSAGFVYDGERFRQYFSDFEEKYGFHDMYSGGFYPYNTLEEHWAYWSRYIYINRYMDAPKPVYSELFELVKEKDYFILTTNVDHCFQKAGFDKKRLFYTQGDYGLFQCSEPCCNETFENEDIMRQMVERQKDMRIPSELLPVCPHCGKPLTMNLRSDNRFVEDEGWHRAAERYNNFLRTRKNQRILFLELGVGYNTPVIIKYPFWQMTAKNRNATYVCINYGEAVCPQEIKKQSICIDSDIGKVIESIL</sequence>
<keyword evidence="2" id="KW-0862">Zinc</keyword>
<organism evidence="4 5">
    <name type="scientific">Massilicoli timonensis</name>
    <dbReference type="NCBI Taxonomy" id="2015901"/>
    <lineage>
        <taxon>Bacteria</taxon>
        <taxon>Bacillati</taxon>
        <taxon>Bacillota</taxon>
        <taxon>Erysipelotrichia</taxon>
        <taxon>Erysipelotrichales</taxon>
        <taxon>Erysipelotrichaceae</taxon>
        <taxon>Massilicoli</taxon>
    </lineage>
</organism>
<protein>
    <submittedName>
        <fullName evidence="4">Sir2 silent information regulator family NAD-dependent deacetylase</fullName>
    </submittedName>
</protein>
<evidence type="ECO:0000259" key="3">
    <source>
        <dbReference type="PROSITE" id="PS50305"/>
    </source>
</evidence>
<dbReference type="Proteomes" id="UP001524435">
    <property type="component" value="Unassembled WGS sequence"/>
</dbReference>
<accession>A0ABT1SMN2</accession>
<dbReference type="PROSITE" id="PS50305">
    <property type="entry name" value="SIRTUIN"/>
    <property type="match status" value="1"/>
</dbReference>
<comment type="caution">
    <text evidence="4">The sequence shown here is derived from an EMBL/GenBank/DDBJ whole genome shotgun (WGS) entry which is preliminary data.</text>
</comment>
<keyword evidence="1" id="KW-0520">NAD</keyword>
<dbReference type="RefSeq" id="WP_102266680.1">
    <property type="nucleotide sequence ID" value="NZ_CALVCM010000075.1"/>
</dbReference>
<comment type="caution">
    <text evidence="2">Lacks conserved residue(s) required for the propagation of feature annotation.</text>
</comment>
<evidence type="ECO:0000313" key="5">
    <source>
        <dbReference type="Proteomes" id="UP001524435"/>
    </source>
</evidence>
<dbReference type="InterPro" id="IPR050134">
    <property type="entry name" value="NAD-dep_sirtuin_deacylases"/>
</dbReference>
<dbReference type="PANTHER" id="PTHR11085">
    <property type="entry name" value="NAD-DEPENDENT PROTEIN DEACYLASE SIRTUIN-5, MITOCHONDRIAL-RELATED"/>
    <property type="match status" value="1"/>
</dbReference>
<keyword evidence="2" id="KW-0479">Metal-binding</keyword>
<name>A0ABT1SMN2_9FIRM</name>
<dbReference type="InterPro" id="IPR026590">
    <property type="entry name" value="Ssirtuin_cat_dom"/>
</dbReference>
<evidence type="ECO:0000313" key="4">
    <source>
        <dbReference type="EMBL" id="MCQ5122476.1"/>
    </source>
</evidence>
<feature type="binding site" evidence="2">
    <location>
        <position position="148"/>
    </location>
    <ligand>
        <name>Zn(2+)</name>
        <dbReference type="ChEBI" id="CHEBI:29105"/>
    </ligand>
</feature>
<dbReference type="SUPFAM" id="SSF52467">
    <property type="entry name" value="DHS-like NAD/FAD-binding domain"/>
    <property type="match status" value="1"/>
</dbReference>
<dbReference type="InterPro" id="IPR029035">
    <property type="entry name" value="DHS-like_NAD/FAD-binding_dom"/>
</dbReference>
<feature type="binding site" evidence="2">
    <location>
        <position position="153"/>
    </location>
    <ligand>
        <name>Zn(2+)</name>
        <dbReference type="ChEBI" id="CHEBI:29105"/>
    </ligand>
</feature>
<dbReference type="EMBL" id="JANGCH010000016">
    <property type="protein sequence ID" value="MCQ5122476.1"/>
    <property type="molecule type" value="Genomic_DNA"/>
</dbReference>
<gene>
    <name evidence="4" type="ORF">NE663_09430</name>
</gene>